<dbReference type="GO" id="GO:0000794">
    <property type="term" value="C:condensed nuclear chromosome"/>
    <property type="evidence" value="ECO:0000318"/>
    <property type="project" value="GO_Central"/>
</dbReference>
<evidence type="ECO:0000256" key="13">
    <source>
        <dbReference type="ARBA" id="ARBA00022842"/>
    </source>
</evidence>
<evidence type="ECO:0000256" key="15">
    <source>
        <dbReference type="ARBA" id="ARBA00023204"/>
    </source>
</evidence>
<dbReference type="GO" id="GO:0003691">
    <property type="term" value="F:double-stranded telomeric DNA binding"/>
    <property type="evidence" value="ECO:0000318"/>
    <property type="project" value="GO_Central"/>
</dbReference>
<feature type="coiled-coil region" evidence="22">
    <location>
        <begin position="595"/>
        <end position="629"/>
    </location>
</feature>
<dbReference type="eggNOG" id="KOG0962">
    <property type="taxonomic scope" value="Eukaryota"/>
</dbReference>
<keyword evidence="11 21" id="KW-0862">Zinc</keyword>
<dbReference type="GO" id="GO:0005524">
    <property type="term" value="F:ATP binding"/>
    <property type="evidence" value="ECO:0007669"/>
    <property type="project" value="UniProtKB-KW"/>
</dbReference>
<evidence type="ECO:0000313" key="25">
    <source>
        <dbReference type="Proteomes" id="UP000029981"/>
    </source>
</evidence>
<dbReference type="NCBIfam" id="TIGR00606">
    <property type="entry name" value="rad50"/>
    <property type="match status" value="1"/>
</dbReference>
<dbReference type="SUPFAM" id="SSF52540">
    <property type="entry name" value="P-loop containing nucleoside triphosphate hydrolases"/>
    <property type="match status" value="1"/>
</dbReference>
<dbReference type="OMA" id="FSDYYYR"/>
<evidence type="ECO:0000256" key="17">
    <source>
        <dbReference type="ARBA" id="ARBA00023254"/>
    </source>
</evidence>
<evidence type="ECO:0000256" key="5">
    <source>
        <dbReference type="ARBA" id="ARBA00017893"/>
    </source>
</evidence>
<dbReference type="PROSITE" id="PS51131">
    <property type="entry name" value="ZN_HOOK"/>
    <property type="match status" value="1"/>
</dbReference>
<comment type="catalytic activity">
    <reaction evidence="19">
        <text>ATP + H2O = ADP + phosphate + H(+)</text>
        <dbReference type="Rhea" id="RHEA:13065"/>
        <dbReference type="ChEBI" id="CHEBI:15377"/>
        <dbReference type="ChEBI" id="CHEBI:15378"/>
        <dbReference type="ChEBI" id="CHEBI:30616"/>
        <dbReference type="ChEBI" id="CHEBI:43474"/>
        <dbReference type="ChEBI" id="CHEBI:456216"/>
    </reaction>
</comment>
<dbReference type="GO" id="GO:0006302">
    <property type="term" value="P:double-strand break repair"/>
    <property type="evidence" value="ECO:0000318"/>
    <property type="project" value="GO_Central"/>
</dbReference>
<comment type="similarity">
    <text evidence="4">Belongs to the SMC family. RAD50 subfamily.</text>
</comment>
<keyword evidence="13" id="KW-0460">Magnesium</keyword>
<comment type="subunit">
    <text evidence="20">Component of the MRN complex composed of two heterodimers RAD50 and MRE11 associated with a single NBS1.</text>
</comment>
<accession>A0A0A0L416</accession>
<reference evidence="24 25" key="2">
    <citation type="journal article" date="2009" name="PLoS ONE">
        <title>An integrated genetic and cytogenetic map of the cucumber genome.</title>
        <authorList>
            <person name="Ren Y."/>
            <person name="Zhang Z."/>
            <person name="Liu J."/>
            <person name="Staub J.E."/>
            <person name="Han Y."/>
            <person name="Cheng Z."/>
            <person name="Li X."/>
            <person name="Lu J."/>
            <person name="Miao H."/>
            <person name="Kang H."/>
            <person name="Xie B."/>
            <person name="Gu X."/>
            <person name="Wang X."/>
            <person name="Du Y."/>
            <person name="Jin W."/>
            <person name="Huang S."/>
        </authorList>
    </citation>
    <scope>NUCLEOTIDE SEQUENCE [LARGE SCALE GENOMIC DNA]</scope>
    <source>
        <strain evidence="25">cv. 9930</strain>
    </source>
</reference>
<evidence type="ECO:0000256" key="22">
    <source>
        <dbReference type="SAM" id="Coils"/>
    </source>
</evidence>
<comment type="subcellular location">
    <subcellularLocation>
        <location evidence="3">Chromosome</location>
    </subcellularLocation>
    <subcellularLocation>
        <location evidence="2">Nucleus</location>
    </subcellularLocation>
</comment>
<keyword evidence="16" id="KW-0539">Nucleus</keyword>
<keyword evidence="9" id="KW-0227">DNA damage</keyword>
<evidence type="ECO:0000256" key="10">
    <source>
        <dbReference type="ARBA" id="ARBA00022801"/>
    </source>
</evidence>
<evidence type="ECO:0000256" key="16">
    <source>
        <dbReference type="ARBA" id="ARBA00023242"/>
    </source>
</evidence>
<keyword evidence="6" id="KW-0158">Chromosome</keyword>
<dbReference type="FunFam" id="3.40.50.300:FF:001649">
    <property type="entry name" value="DNA repair protein RAD50"/>
    <property type="match status" value="1"/>
</dbReference>
<evidence type="ECO:0000256" key="14">
    <source>
        <dbReference type="ARBA" id="ARBA00023054"/>
    </source>
</evidence>
<keyword evidence="18" id="KW-0131">Cell cycle</keyword>
<dbReference type="InterPro" id="IPR004584">
    <property type="entry name" value="Rad50_eukaryotes"/>
</dbReference>
<evidence type="ECO:0000256" key="1">
    <source>
        <dbReference type="ARBA" id="ARBA00001947"/>
    </source>
</evidence>
<name>A0A0A0L416_CUCSA</name>
<dbReference type="KEGG" id="csv:101209902"/>
<protein>
    <recommendedName>
        <fullName evidence="5">DNA repair protein RAD50</fullName>
    </recommendedName>
</protein>
<dbReference type="Proteomes" id="UP000029981">
    <property type="component" value="Chromosome 3"/>
</dbReference>
<feature type="coiled-coil region" evidence="22">
    <location>
        <begin position="753"/>
        <end position="780"/>
    </location>
</feature>
<keyword evidence="14 22" id="KW-0175">Coiled coil</keyword>
<keyword evidence="8" id="KW-0547">Nucleotide-binding</keyword>
<dbReference type="Gramene" id="KGN56710">
    <property type="protein sequence ID" value="KGN56710"/>
    <property type="gene ID" value="Csa_3G129670"/>
</dbReference>
<evidence type="ECO:0000256" key="11">
    <source>
        <dbReference type="ARBA" id="ARBA00022833"/>
    </source>
</evidence>
<feature type="coiled-coil region" evidence="22">
    <location>
        <begin position="228"/>
        <end position="343"/>
    </location>
</feature>
<dbReference type="GO" id="GO:0016887">
    <property type="term" value="F:ATP hydrolysis activity"/>
    <property type="evidence" value="ECO:0007669"/>
    <property type="project" value="InterPro"/>
</dbReference>
<feature type="coiled-coil region" evidence="22">
    <location>
        <begin position="808"/>
        <end position="1007"/>
    </location>
</feature>
<evidence type="ECO:0000256" key="9">
    <source>
        <dbReference type="ARBA" id="ARBA00022763"/>
    </source>
</evidence>
<reference evidence="24 25" key="1">
    <citation type="journal article" date="2009" name="Nat. Genet.">
        <title>The genome of the cucumber, Cucumis sativus L.</title>
        <authorList>
            <person name="Huang S."/>
            <person name="Li R."/>
            <person name="Zhang Z."/>
            <person name="Li L."/>
            <person name="Gu X."/>
            <person name="Fan W."/>
            <person name="Lucas W.J."/>
            <person name="Wang X."/>
            <person name="Xie B."/>
            <person name="Ni P."/>
            <person name="Ren Y."/>
            <person name="Zhu H."/>
            <person name="Li J."/>
            <person name="Lin K."/>
            <person name="Jin W."/>
            <person name="Fei Z."/>
            <person name="Li G."/>
            <person name="Staub J."/>
            <person name="Kilian A."/>
            <person name="van der Vossen E.A."/>
            <person name="Wu Y."/>
            <person name="Guo J."/>
            <person name="He J."/>
            <person name="Jia Z."/>
            <person name="Ren Y."/>
            <person name="Tian G."/>
            <person name="Lu Y."/>
            <person name="Ruan J."/>
            <person name="Qian W."/>
            <person name="Wang M."/>
            <person name="Huang Q."/>
            <person name="Li B."/>
            <person name="Xuan Z."/>
            <person name="Cao J."/>
            <person name="Asan"/>
            <person name="Wu Z."/>
            <person name="Zhang J."/>
            <person name="Cai Q."/>
            <person name="Bai Y."/>
            <person name="Zhao B."/>
            <person name="Han Y."/>
            <person name="Li Y."/>
            <person name="Li X."/>
            <person name="Wang S."/>
            <person name="Shi Q."/>
            <person name="Liu S."/>
            <person name="Cho W.K."/>
            <person name="Kim J.Y."/>
            <person name="Xu Y."/>
            <person name="Heller-Uszynska K."/>
            <person name="Miao H."/>
            <person name="Cheng Z."/>
            <person name="Zhang S."/>
            <person name="Wu J."/>
            <person name="Yang Y."/>
            <person name="Kang H."/>
            <person name="Li M."/>
            <person name="Liang H."/>
            <person name="Ren X."/>
            <person name="Shi Z."/>
            <person name="Wen M."/>
            <person name="Jian M."/>
            <person name="Yang H."/>
            <person name="Zhang G."/>
            <person name="Yang Z."/>
            <person name="Chen R."/>
            <person name="Liu S."/>
            <person name="Li J."/>
            <person name="Ma L."/>
            <person name="Liu H."/>
            <person name="Zhou Y."/>
            <person name="Zhao J."/>
            <person name="Fang X."/>
            <person name="Li G."/>
            <person name="Fang L."/>
            <person name="Li Y."/>
            <person name="Liu D."/>
            <person name="Zheng H."/>
            <person name="Zhang Y."/>
            <person name="Qin N."/>
            <person name="Li Z."/>
            <person name="Yang G."/>
            <person name="Yang S."/>
            <person name="Bolund L."/>
            <person name="Kristiansen K."/>
            <person name="Zheng H."/>
            <person name="Li S."/>
            <person name="Zhang X."/>
            <person name="Yang H."/>
            <person name="Wang J."/>
            <person name="Sun R."/>
            <person name="Zhang B."/>
            <person name="Jiang S."/>
            <person name="Wang J."/>
            <person name="Du Y."/>
            <person name="Li S."/>
        </authorList>
    </citation>
    <scope>NUCLEOTIDE SEQUENCE [LARGE SCALE GENOMIC DNA]</scope>
    <source>
        <strain evidence="25">cv. 9930</strain>
    </source>
</reference>
<evidence type="ECO:0000256" key="3">
    <source>
        <dbReference type="ARBA" id="ARBA00004286"/>
    </source>
</evidence>
<organism evidence="24 25">
    <name type="scientific">Cucumis sativus</name>
    <name type="common">Cucumber</name>
    <dbReference type="NCBI Taxonomy" id="3659"/>
    <lineage>
        <taxon>Eukaryota</taxon>
        <taxon>Viridiplantae</taxon>
        <taxon>Streptophyta</taxon>
        <taxon>Embryophyta</taxon>
        <taxon>Tracheophyta</taxon>
        <taxon>Spermatophyta</taxon>
        <taxon>Magnoliopsida</taxon>
        <taxon>eudicotyledons</taxon>
        <taxon>Gunneridae</taxon>
        <taxon>Pentapetalae</taxon>
        <taxon>rosids</taxon>
        <taxon>fabids</taxon>
        <taxon>Cucurbitales</taxon>
        <taxon>Cucurbitaceae</taxon>
        <taxon>Benincaseae</taxon>
        <taxon>Cucumis</taxon>
    </lineage>
</organism>
<dbReference type="FunFam" id="3.40.50.300:FF:004267">
    <property type="entry name" value="Os02g0497500 protein"/>
    <property type="match status" value="1"/>
</dbReference>
<feature type="coiled-coil region" evidence="22">
    <location>
        <begin position="1038"/>
        <end position="1085"/>
    </location>
</feature>
<evidence type="ECO:0000256" key="19">
    <source>
        <dbReference type="ARBA" id="ARBA00049360"/>
    </source>
</evidence>
<dbReference type="GO" id="GO:0030870">
    <property type="term" value="C:Mre11 complex"/>
    <property type="evidence" value="ECO:0000318"/>
    <property type="project" value="GO_Central"/>
</dbReference>
<feature type="domain" description="Zinc-hook" evidence="23">
    <location>
        <begin position="648"/>
        <end position="747"/>
    </location>
</feature>
<dbReference type="PANTHER" id="PTHR18867">
    <property type="entry name" value="RAD50"/>
    <property type="match status" value="1"/>
</dbReference>
<dbReference type="InterPro" id="IPR038729">
    <property type="entry name" value="Rad50/SbcC_AAA"/>
</dbReference>
<keyword evidence="15" id="KW-0234">DNA repair</keyword>
<dbReference type="InterPro" id="IPR027417">
    <property type="entry name" value="P-loop_NTPase"/>
</dbReference>
<evidence type="ECO:0000259" key="23">
    <source>
        <dbReference type="PROSITE" id="PS51131"/>
    </source>
</evidence>
<evidence type="ECO:0000256" key="21">
    <source>
        <dbReference type="PROSITE-ProRule" id="PRU00471"/>
    </source>
</evidence>
<evidence type="ECO:0000256" key="6">
    <source>
        <dbReference type="ARBA" id="ARBA00022454"/>
    </source>
</evidence>
<keyword evidence="25" id="KW-1185">Reference proteome</keyword>
<reference evidence="24 25" key="3">
    <citation type="journal article" date="2010" name="BMC Genomics">
        <title>Transcriptome sequencing and comparative analysis of cucumber flowers with different sex types.</title>
        <authorList>
            <person name="Guo S."/>
            <person name="Zheng Y."/>
            <person name="Joung J.G."/>
            <person name="Liu S."/>
            <person name="Zhang Z."/>
            <person name="Crasta O.R."/>
            <person name="Sobral B.W."/>
            <person name="Xu Y."/>
            <person name="Huang S."/>
            <person name="Fei Z."/>
        </authorList>
    </citation>
    <scope>NUCLEOTIDE SEQUENCE [LARGE SCALE GENOMIC DNA]</scope>
    <source>
        <strain evidence="25">cv. 9930</strain>
    </source>
</reference>
<dbReference type="EMBL" id="CM002924">
    <property type="protein sequence ID" value="KGN56710.1"/>
    <property type="molecule type" value="Genomic_DNA"/>
</dbReference>
<feature type="binding site" evidence="21">
    <location>
        <position position="695"/>
    </location>
    <ligand>
        <name>Zn(2+)</name>
        <dbReference type="ChEBI" id="CHEBI:29105"/>
    </ligand>
</feature>
<evidence type="ECO:0000256" key="20">
    <source>
        <dbReference type="ARBA" id="ARBA00064981"/>
    </source>
</evidence>
<feature type="binding site" evidence="21">
    <location>
        <position position="698"/>
    </location>
    <ligand>
        <name>Zn(2+)</name>
        <dbReference type="ChEBI" id="CHEBI:29105"/>
    </ligand>
</feature>
<dbReference type="InterPro" id="IPR013134">
    <property type="entry name" value="Zn_hook_RAD50"/>
</dbReference>
<evidence type="ECO:0000256" key="4">
    <source>
        <dbReference type="ARBA" id="ARBA00009439"/>
    </source>
</evidence>
<dbReference type="STRING" id="3659.A0A0A0L416"/>
<evidence type="ECO:0000256" key="2">
    <source>
        <dbReference type="ARBA" id="ARBA00004123"/>
    </source>
</evidence>
<dbReference type="PANTHER" id="PTHR18867:SF12">
    <property type="entry name" value="DNA REPAIR PROTEIN RAD50"/>
    <property type="match status" value="1"/>
</dbReference>
<dbReference type="GO" id="GO:0043047">
    <property type="term" value="F:single-stranded telomeric DNA binding"/>
    <property type="evidence" value="ECO:0000318"/>
    <property type="project" value="GO_Central"/>
</dbReference>
<keyword evidence="7 21" id="KW-0479">Metal-binding</keyword>
<dbReference type="Gene3D" id="3.40.50.300">
    <property type="entry name" value="P-loop containing nucleotide triphosphate hydrolases"/>
    <property type="match status" value="2"/>
</dbReference>
<reference evidence="24 25" key="4">
    <citation type="journal article" date="2011" name="BMC Genomics">
        <title>RNA-Seq improves annotation of protein-coding genes in the cucumber genome.</title>
        <authorList>
            <person name="Li Z."/>
            <person name="Zhang Z."/>
            <person name="Yan P."/>
            <person name="Huang S."/>
            <person name="Fei Z."/>
            <person name="Lin K."/>
        </authorList>
    </citation>
    <scope>NUCLEOTIDE SEQUENCE [LARGE SCALE GENOMIC DNA]</scope>
    <source>
        <strain evidence="25">cv. 9930</strain>
    </source>
</reference>
<evidence type="ECO:0000256" key="18">
    <source>
        <dbReference type="ARBA" id="ARBA00023306"/>
    </source>
</evidence>
<evidence type="ECO:0000256" key="12">
    <source>
        <dbReference type="ARBA" id="ARBA00022840"/>
    </source>
</evidence>
<dbReference type="GO" id="GO:0007004">
    <property type="term" value="P:telomere maintenance via telomerase"/>
    <property type="evidence" value="ECO:0000318"/>
    <property type="project" value="GO_Central"/>
</dbReference>
<sequence>MSTVDKMLIKGIRSFDPENRNVITFFKPLTLIVGPNGAGKTTIIECLKLSCTGELPPNARSGHSFIHDPKVAGETETKGQIKLRFKTAAGKDVVCIRSFQLTQKASKMEYKAIESVFQTINPHTGEKVCLSYRCADMDREIPALMGVSKAVLENVIFVHQDEANWPLQDPSTLKKKFDDIFSATRYTKALEVIKKLHKDQAHEIKTYKLKLENLQTLKDAAYKLRESISQDQEKTESVKGQMQELEKNIQDVDAKIHHAETLLKDVRKLQDQISTKTAERSTLYKEQQKQYAALSEENEDTDEELKEWKTKFEERIAILESKVSKLEREMNDLETKSSFLKQAINEYIWEISKLQTEAEVHMSLKNERDSTIEELFARHNLGSVPNTPFSDEVASNLTNRIKLRLVDLDKDMQDKRLSNDVELKTAWDCYMDANDRWKNIDAQKHAKADIKRGIMKRIEEKESERDSFELQISHVDLSHIDEREKNMQIEVERKTNQLAEREFESTIRQKQSDLYGIEQKIKAVNREKDIMAGDSEDRVKLALKKAELDNHKKKHRKIIDEYKDKIRGVLKGRFPPEKDLKKEITQALRAVGMEYDDLNSKSREAEKDVNMLQMKIQEVNHNLSRYQKEMESRKRFVESKLQSLDPLSFSVDLYLKALEGAKEKKDVQKSKYNIADGMRQMFDPFERVARAHHVCPCCERPFTAEEEDEFVKKQRVKAASSAEHMKVLAVESSSSDSHFQQLDKLRMVFEEYVKLSNETIPNAEKELHQLNEELDEKSQALDDVVGVLAQVKADRDSVENLVQPIDTADRLYQEIQTLQKQVDDLVYKLDFRGKGVKTLEEIQSELNTLQNTKDGLHNELEKLRDEQRYMENDLANIQIRWHTLREEKVKAANTLRDVRKAEEELDRLTEEKGQVDLDEKHLAEALIPLSKEKDKLLNDYNELKDKLNREYEELGDKKRKFQQEVETLLRTTSKIKEYLDLKKGERLKELQEKKAQAESQLQGCDSRKQEILAELNKSKDLMRNQDQLRRNIEDNLNYRKTKAEVDELARDIESLEEQILKIGGVSTVEAEIGKLSQERERLLSELNRFHGTMSVYQSNISKNKIDLKHVQYKDIDKRYFDQLIQLKTTEMANKDLDRYYNALDKALMRFHTMKMEEINKIIRELWQQTYRGQDIDYISIHSDSEGAGTRSYSYRVLMQTGDAELEMRGRCSAGQKVLASLIIRLALAETFCLNCGILALDEPTTNLDGPNAESLAAALLRIMEDRKGQENFQLIVITHDERFAQLIGQRQHAEKYYRVTKDDHQHSIIESQEIFD</sequence>
<evidence type="ECO:0000256" key="7">
    <source>
        <dbReference type="ARBA" id="ARBA00022723"/>
    </source>
</evidence>
<evidence type="ECO:0000256" key="8">
    <source>
        <dbReference type="ARBA" id="ARBA00022741"/>
    </source>
</evidence>
<gene>
    <name evidence="24" type="ORF">Csa_3G129670</name>
</gene>
<proteinExistence type="inferred from homology"/>
<dbReference type="GO" id="GO:0070192">
    <property type="term" value="P:chromosome organization involved in meiotic cell cycle"/>
    <property type="evidence" value="ECO:0000318"/>
    <property type="project" value="GO_Central"/>
</dbReference>
<keyword evidence="10" id="KW-0378">Hydrolase</keyword>
<dbReference type="GO" id="GO:0046872">
    <property type="term" value="F:metal ion binding"/>
    <property type="evidence" value="ECO:0007669"/>
    <property type="project" value="UniProtKB-UniRule"/>
</dbReference>
<keyword evidence="17" id="KW-0469">Meiosis</keyword>
<dbReference type="GO" id="GO:0000722">
    <property type="term" value="P:telomere maintenance via recombination"/>
    <property type="evidence" value="ECO:0000318"/>
    <property type="project" value="GO_Central"/>
</dbReference>
<dbReference type="GO" id="GO:0051880">
    <property type="term" value="F:G-quadruplex DNA binding"/>
    <property type="evidence" value="ECO:0000318"/>
    <property type="project" value="GO_Central"/>
</dbReference>
<comment type="cofactor">
    <cofactor evidence="1">
        <name>Zn(2+)</name>
        <dbReference type="ChEBI" id="CHEBI:29105"/>
    </cofactor>
</comment>
<evidence type="ECO:0000313" key="24">
    <source>
        <dbReference type="EMBL" id="KGN56710.1"/>
    </source>
</evidence>
<keyword evidence="12" id="KW-0067">ATP-binding</keyword>
<dbReference type="Pfam" id="PF04423">
    <property type="entry name" value="Rad50_zn_hook"/>
    <property type="match status" value="1"/>
</dbReference>
<dbReference type="OrthoDB" id="18797at2759"/>
<dbReference type="Pfam" id="PF13476">
    <property type="entry name" value="AAA_23"/>
    <property type="match status" value="1"/>
</dbReference>